<sequence length="168" mass="18457">MSASTPSDKRLADDLLAERLQAQEERLVFAAFTHDDAWTLGSLLVDLARERDLPVAIDIRRGDQQLFHHARPGTVPDNATWIDRKVNVVRRFGHSSLLIGQRHRDRGTTFEDATGLPRDTYAAHGGAFPITVPGAGIIGTVTVSGLPQVDDHNLVVEALERFLGDNTD</sequence>
<dbReference type="InterPro" id="IPR005624">
    <property type="entry name" value="PduO/GlcC-like"/>
</dbReference>
<dbReference type="eggNOG" id="COG4702">
    <property type="taxonomic scope" value="Bacteria"/>
</dbReference>
<evidence type="ECO:0000313" key="3">
    <source>
        <dbReference type="Proteomes" id="UP000000851"/>
    </source>
</evidence>
<dbReference type="SUPFAM" id="SSF143744">
    <property type="entry name" value="GlcG-like"/>
    <property type="match status" value="1"/>
</dbReference>
<name>C7Q9A3_CATAD</name>
<reference evidence="2 3" key="1">
    <citation type="journal article" date="2009" name="Stand. Genomic Sci.">
        <title>Complete genome sequence of Catenulispora acidiphila type strain (ID 139908).</title>
        <authorList>
            <person name="Copeland A."/>
            <person name="Lapidus A."/>
            <person name="Glavina Del Rio T."/>
            <person name="Nolan M."/>
            <person name="Lucas S."/>
            <person name="Chen F."/>
            <person name="Tice H."/>
            <person name="Cheng J.F."/>
            <person name="Bruce D."/>
            <person name="Goodwin L."/>
            <person name="Pitluck S."/>
            <person name="Mikhailova N."/>
            <person name="Pati A."/>
            <person name="Ivanova N."/>
            <person name="Mavromatis K."/>
            <person name="Chen A."/>
            <person name="Palaniappan K."/>
            <person name="Chain P."/>
            <person name="Land M."/>
            <person name="Hauser L."/>
            <person name="Chang Y.J."/>
            <person name="Jeffries C.D."/>
            <person name="Chertkov O."/>
            <person name="Brettin T."/>
            <person name="Detter J.C."/>
            <person name="Han C."/>
            <person name="Ali Z."/>
            <person name="Tindall B.J."/>
            <person name="Goker M."/>
            <person name="Bristow J."/>
            <person name="Eisen J.A."/>
            <person name="Markowitz V."/>
            <person name="Hugenholtz P."/>
            <person name="Kyrpides N.C."/>
            <person name="Klenk H.P."/>
        </authorList>
    </citation>
    <scope>NUCLEOTIDE SEQUENCE [LARGE SCALE GENOMIC DNA]</scope>
    <source>
        <strain evidence="3">DSM 44928 / JCM 14897 / NBRC 102108 / NRRL B-24433 / ID139908</strain>
    </source>
</reference>
<dbReference type="PANTHER" id="PTHR28255">
    <property type="match status" value="1"/>
</dbReference>
<dbReference type="Proteomes" id="UP000000851">
    <property type="component" value="Chromosome"/>
</dbReference>
<dbReference type="InterPro" id="IPR010371">
    <property type="entry name" value="YBR137W-like"/>
</dbReference>
<dbReference type="HOGENOM" id="CLU_101036_2_1_11"/>
<protein>
    <recommendedName>
        <fullName evidence="1">UPF0303 protein Caci_5390</fullName>
    </recommendedName>
</protein>
<dbReference type="HAMAP" id="MF_00761">
    <property type="entry name" value="UPF0303"/>
    <property type="match status" value="1"/>
</dbReference>
<dbReference type="PIRSF" id="PIRSF008757">
    <property type="entry name" value="UCP008757"/>
    <property type="match status" value="1"/>
</dbReference>
<organism evidence="2 3">
    <name type="scientific">Catenulispora acidiphila (strain DSM 44928 / JCM 14897 / NBRC 102108 / NRRL B-24433 / ID139908)</name>
    <dbReference type="NCBI Taxonomy" id="479433"/>
    <lineage>
        <taxon>Bacteria</taxon>
        <taxon>Bacillati</taxon>
        <taxon>Actinomycetota</taxon>
        <taxon>Actinomycetes</taxon>
        <taxon>Catenulisporales</taxon>
        <taxon>Catenulisporaceae</taxon>
        <taxon>Catenulispora</taxon>
    </lineage>
</organism>
<proteinExistence type="inferred from homology"/>
<dbReference type="InParanoid" id="C7Q9A3"/>
<dbReference type="InterPro" id="IPR038084">
    <property type="entry name" value="PduO/GlcC-like_sf"/>
</dbReference>
<dbReference type="OrthoDB" id="9815315at2"/>
<gene>
    <name evidence="2" type="ordered locus">Caci_5390</name>
</gene>
<evidence type="ECO:0000313" key="2">
    <source>
        <dbReference type="EMBL" id="ACU74249.1"/>
    </source>
</evidence>
<dbReference type="Gene3D" id="3.30.450.150">
    <property type="entry name" value="Haem-degrading domain"/>
    <property type="match status" value="1"/>
</dbReference>
<dbReference type="PANTHER" id="PTHR28255:SF1">
    <property type="entry name" value="UPF0303 PROTEIN YBR137W"/>
    <property type="match status" value="1"/>
</dbReference>
<accession>C7Q9A3</accession>
<dbReference type="NCBIfam" id="NF002696">
    <property type="entry name" value="PRK02487.1-5"/>
    <property type="match status" value="1"/>
</dbReference>
<keyword evidence="3" id="KW-1185">Reference proteome</keyword>
<dbReference type="AlphaFoldDB" id="C7Q9A3"/>
<dbReference type="EMBL" id="CP001700">
    <property type="protein sequence ID" value="ACU74249.1"/>
    <property type="molecule type" value="Genomic_DNA"/>
</dbReference>
<comment type="similarity">
    <text evidence="1">Belongs to the UPF0303 family.</text>
</comment>
<dbReference type="Pfam" id="PF03928">
    <property type="entry name" value="HbpS-like"/>
    <property type="match status" value="1"/>
</dbReference>
<dbReference type="KEGG" id="cai:Caci_5390"/>
<dbReference type="RefSeq" id="WP_015793978.1">
    <property type="nucleotide sequence ID" value="NC_013131.1"/>
</dbReference>
<dbReference type="STRING" id="479433.Caci_5390"/>
<evidence type="ECO:0000256" key="1">
    <source>
        <dbReference type="HAMAP-Rule" id="MF_00761"/>
    </source>
</evidence>